<evidence type="ECO:0000256" key="4">
    <source>
        <dbReference type="ARBA" id="ARBA00023315"/>
    </source>
</evidence>
<dbReference type="GO" id="GO:0009001">
    <property type="term" value="F:serine O-acetyltransferase activity"/>
    <property type="evidence" value="ECO:0007669"/>
    <property type="project" value="UniProtKB-EC"/>
</dbReference>
<dbReference type="EMBL" id="BA000043">
    <property type="protein sequence ID" value="BAD77594.1"/>
    <property type="molecule type" value="Genomic_DNA"/>
</dbReference>
<evidence type="ECO:0000256" key="1">
    <source>
        <dbReference type="ARBA" id="ARBA00007274"/>
    </source>
</evidence>
<gene>
    <name evidence="7" type="ordered locus">GK3309</name>
</gene>
<evidence type="ECO:0000256" key="6">
    <source>
        <dbReference type="SAM" id="Phobius"/>
    </source>
</evidence>
<dbReference type="InterPro" id="IPR005881">
    <property type="entry name" value="Ser_O-AcTrfase"/>
</dbReference>
<proteinExistence type="inferred from homology"/>
<dbReference type="PANTHER" id="PTHR42811">
    <property type="entry name" value="SERINE ACETYLTRANSFERASE"/>
    <property type="match status" value="1"/>
</dbReference>
<keyword evidence="4 5" id="KW-0012">Acyltransferase</keyword>
<keyword evidence="6" id="KW-1133">Transmembrane helix</keyword>
<comment type="similarity">
    <text evidence="1 5">Belongs to the transferase hexapeptide repeat family.</text>
</comment>
<dbReference type="AlphaFoldDB" id="Q5KUP2"/>
<evidence type="ECO:0000256" key="2">
    <source>
        <dbReference type="ARBA" id="ARBA00018522"/>
    </source>
</evidence>
<dbReference type="GO" id="GO:0005737">
    <property type="term" value="C:cytoplasm"/>
    <property type="evidence" value="ECO:0007669"/>
    <property type="project" value="InterPro"/>
</dbReference>
<keyword evidence="3 5" id="KW-0808">Transferase</keyword>
<dbReference type="eggNOG" id="COG1045">
    <property type="taxonomic scope" value="Bacteria"/>
</dbReference>
<name>Q5KUP2_GEOKA</name>
<protein>
    <recommendedName>
        <fullName evidence="2 5">Serine acetyltransferase</fullName>
        <ecNumber evidence="5">2.3.1.30</ecNumber>
    </recommendedName>
</protein>
<keyword evidence="6" id="KW-0812">Transmembrane</keyword>
<keyword evidence="6" id="KW-0472">Membrane</keyword>
<dbReference type="HOGENOM" id="CLU_051638_10_2_9"/>
<dbReference type="EC" id="2.3.1.30" evidence="5"/>
<comment type="catalytic activity">
    <reaction evidence="5">
        <text>L-serine + acetyl-CoA = O-acetyl-L-serine + CoA</text>
        <dbReference type="Rhea" id="RHEA:24560"/>
        <dbReference type="ChEBI" id="CHEBI:33384"/>
        <dbReference type="ChEBI" id="CHEBI:57287"/>
        <dbReference type="ChEBI" id="CHEBI:57288"/>
        <dbReference type="ChEBI" id="CHEBI:58340"/>
        <dbReference type="EC" id="2.3.1.30"/>
    </reaction>
</comment>
<feature type="transmembrane region" description="Helical" evidence="6">
    <location>
        <begin position="38"/>
        <end position="59"/>
    </location>
</feature>
<dbReference type="CDD" id="cd03354">
    <property type="entry name" value="LbH_SAT"/>
    <property type="match status" value="1"/>
</dbReference>
<evidence type="ECO:0000313" key="7">
    <source>
        <dbReference type="EMBL" id="BAD77594.1"/>
    </source>
</evidence>
<accession>Q5KUP2</accession>
<sequence>MKKYFRVVREDFKRNNSFLSKMVISIFRLGNVYKDKKGFYCFFHLIHAFLDLFIIKLLIGSDIPKQIECGEGLRIPHGGRGIIIHPTVKIGKNVTIFHQVTIGVKEPIIQGATIENNVYIGAGAKIIGSVLIGENCRIGANAVVVKDVPPNSTVVGIPGKIIKRAEEK</sequence>
<dbReference type="PIRSF" id="PIRSF000441">
    <property type="entry name" value="CysE"/>
    <property type="match status" value="1"/>
</dbReference>
<keyword evidence="8" id="KW-1185">Reference proteome</keyword>
<organism evidence="7 8">
    <name type="scientific">Geobacillus kaustophilus (strain HTA426)</name>
    <dbReference type="NCBI Taxonomy" id="235909"/>
    <lineage>
        <taxon>Bacteria</taxon>
        <taxon>Bacillati</taxon>
        <taxon>Bacillota</taxon>
        <taxon>Bacilli</taxon>
        <taxon>Bacillales</taxon>
        <taxon>Anoxybacillaceae</taxon>
        <taxon>Geobacillus</taxon>
        <taxon>Geobacillus thermoleovorans group</taxon>
    </lineage>
</organism>
<evidence type="ECO:0000256" key="3">
    <source>
        <dbReference type="ARBA" id="ARBA00022679"/>
    </source>
</evidence>
<evidence type="ECO:0000256" key="5">
    <source>
        <dbReference type="PIRNR" id="PIRNR000441"/>
    </source>
</evidence>
<dbReference type="InterPro" id="IPR045304">
    <property type="entry name" value="LbH_SAT"/>
</dbReference>
<dbReference type="Gene3D" id="2.160.10.10">
    <property type="entry name" value="Hexapeptide repeat proteins"/>
    <property type="match status" value="1"/>
</dbReference>
<dbReference type="SUPFAM" id="SSF51161">
    <property type="entry name" value="Trimeric LpxA-like enzymes"/>
    <property type="match status" value="1"/>
</dbReference>
<dbReference type="Proteomes" id="UP000001172">
    <property type="component" value="Chromosome"/>
</dbReference>
<dbReference type="Pfam" id="PF00132">
    <property type="entry name" value="Hexapep"/>
    <property type="match status" value="1"/>
</dbReference>
<dbReference type="KEGG" id="gka:GK3309"/>
<dbReference type="STRING" id="235909.GK3309"/>
<evidence type="ECO:0000313" key="8">
    <source>
        <dbReference type="Proteomes" id="UP000001172"/>
    </source>
</evidence>
<dbReference type="InterPro" id="IPR011004">
    <property type="entry name" value="Trimer_LpxA-like_sf"/>
</dbReference>
<reference evidence="7 8" key="1">
    <citation type="journal article" date="2004" name="Nucleic Acids Res.">
        <title>Thermoadaptation trait revealed by the genome sequence of thermophilic Geobacillus kaustophilus.</title>
        <authorList>
            <person name="Takami H."/>
            <person name="Takaki Y."/>
            <person name="Chee G.J."/>
            <person name="Nishi S."/>
            <person name="Shimamura S."/>
            <person name="Suzuki H."/>
            <person name="Matsui S."/>
            <person name="Uchiyama I."/>
        </authorList>
    </citation>
    <scope>NUCLEOTIDE SEQUENCE [LARGE SCALE GENOMIC DNA]</scope>
    <source>
        <strain evidence="7 8">HTA426</strain>
    </source>
</reference>
<dbReference type="GO" id="GO:0006535">
    <property type="term" value="P:cysteine biosynthetic process from serine"/>
    <property type="evidence" value="ECO:0007669"/>
    <property type="project" value="InterPro"/>
</dbReference>
<dbReference type="InterPro" id="IPR001451">
    <property type="entry name" value="Hexapep"/>
</dbReference>